<name>A0AA97PLS8_PYRO3</name>
<dbReference type="EMBL" id="JH793281">
    <property type="protein sequence ID" value="ELQ39322.1"/>
    <property type="molecule type" value="Genomic_DNA"/>
</dbReference>
<reference evidence="1" key="1">
    <citation type="journal article" date="2012" name="PLoS Genet.">
        <title>Comparative analysis of the genomes of two field isolates of the rice blast fungus Magnaporthe oryzae.</title>
        <authorList>
            <person name="Xue M."/>
            <person name="Yang J."/>
            <person name="Li Z."/>
            <person name="Hu S."/>
            <person name="Yao N."/>
            <person name="Dean R.A."/>
            <person name="Zhao W."/>
            <person name="Shen M."/>
            <person name="Zhang H."/>
            <person name="Li C."/>
            <person name="Liu L."/>
            <person name="Cao L."/>
            <person name="Xu X."/>
            <person name="Xing Y."/>
            <person name="Hsiang T."/>
            <person name="Zhang Z."/>
            <person name="Xu J.R."/>
            <person name="Peng Y.L."/>
        </authorList>
    </citation>
    <scope>NUCLEOTIDE SEQUENCE</scope>
    <source>
        <strain evidence="1">Y34</strain>
    </source>
</reference>
<organism evidence="1">
    <name type="scientific">Pyricularia oryzae (strain Y34)</name>
    <name type="common">Rice blast fungus</name>
    <name type="synonym">Magnaporthe oryzae</name>
    <dbReference type="NCBI Taxonomy" id="1143189"/>
    <lineage>
        <taxon>Eukaryota</taxon>
        <taxon>Fungi</taxon>
        <taxon>Dikarya</taxon>
        <taxon>Ascomycota</taxon>
        <taxon>Pezizomycotina</taxon>
        <taxon>Sordariomycetes</taxon>
        <taxon>Sordariomycetidae</taxon>
        <taxon>Magnaporthales</taxon>
        <taxon>Pyriculariaceae</taxon>
        <taxon>Pyricularia</taxon>
    </lineage>
</organism>
<sequence length="30" mass="3317">MLYRQDPKDCGCGRSQPELGPERQLLVGLG</sequence>
<gene>
    <name evidence="1" type="ORF">OOU_Y34scaffold00503g2</name>
</gene>
<accession>A0AA97PLS8</accession>
<protein>
    <submittedName>
        <fullName evidence="1">Uncharacterized protein</fullName>
    </submittedName>
</protein>
<dbReference type="Proteomes" id="UP000011086">
    <property type="component" value="Unassembled WGS sequence"/>
</dbReference>
<evidence type="ECO:0000313" key="1">
    <source>
        <dbReference type="EMBL" id="ELQ39322.1"/>
    </source>
</evidence>
<proteinExistence type="predicted"/>
<dbReference type="AlphaFoldDB" id="A0AA97PLS8"/>